<feature type="compositionally biased region" description="Polar residues" evidence="11">
    <location>
        <begin position="31"/>
        <end position="46"/>
    </location>
</feature>
<evidence type="ECO:0000256" key="4">
    <source>
        <dbReference type="ARBA" id="ARBA00016856"/>
    </source>
</evidence>
<dbReference type="GO" id="GO:0006408">
    <property type="term" value="P:snRNA export from nucleus"/>
    <property type="evidence" value="ECO:0007669"/>
    <property type="project" value="InterPro"/>
</dbReference>
<reference evidence="14" key="1">
    <citation type="submission" date="2025-08" db="UniProtKB">
        <authorList>
            <consortium name="RefSeq"/>
        </authorList>
    </citation>
    <scope>IDENTIFICATION</scope>
    <source>
        <tissue evidence="14">Whole sample</tissue>
    </source>
</reference>
<dbReference type="PANTHER" id="PTHR13135:SF0">
    <property type="entry name" value="PHOSPHORYLATED ADAPTER RNA EXPORT PROTEIN"/>
    <property type="match status" value="1"/>
</dbReference>
<feature type="region of interest" description="Disordered" evidence="11">
    <location>
        <begin position="1"/>
        <end position="64"/>
    </location>
</feature>
<feature type="domain" description="Phosphorylated adapter RNA export protein RNA-binding" evidence="12">
    <location>
        <begin position="231"/>
        <end position="313"/>
    </location>
</feature>
<gene>
    <name evidence="14" type="primary">LOC111131449</name>
</gene>
<keyword evidence="6" id="KW-0963">Cytoplasm</keyword>
<keyword evidence="8" id="KW-0653">Protein transport</keyword>
<dbReference type="GO" id="GO:0005737">
    <property type="term" value="C:cytoplasm"/>
    <property type="evidence" value="ECO:0007669"/>
    <property type="project" value="UniProtKB-SubCell"/>
</dbReference>
<evidence type="ECO:0000256" key="9">
    <source>
        <dbReference type="ARBA" id="ARBA00023242"/>
    </source>
</evidence>
<protein>
    <recommendedName>
        <fullName evidence="4">Phosphorylated adapter RNA export protein</fullName>
    </recommendedName>
    <alternativeName>
        <fullName evidence="10">RNA U small nuclear RNA export adapter protein</fullName>
    </alternativeName>
</protein>
<evidence type="ECO:0000256" key="6">
    <source>
        <dbReference type="ARBA" id="ARBA00022490"/>
    </source>
</evidence>
<evidence type="ECO:0000256" key="3">
    <source>
        <dbReference type="ARBA" id="ARBA00006094"/>
    </source>
</evidence>
<keyword evidence="13" id="KW-1185">Reference proteome</keyword>
<dbReference type="RefSeq" id="XP_022334692.1">
    <property type="nucleotide sequence ID" value="XM_022478984.1"/>
</dbReference>
<evidence type="ECO:0000256" key="8">
    <source>
        <dbReference type="ARBA" id="ARBA00022927"/>
    </source>
</evidence>
<evidence type="ECO:0000256" key="7">
    <source>
        <dbReference type="ARBA" id="ARBA00022884"/>
    </source>
</evidence>
<feature type="compositionally biased region" description="Polar residues" evidence="11">
    <location>
        <begin position="375"/>
        <end position="387"/>
    </location>
</feature>
<dbReference type="InterPro" id="IPR019385">
    <property type="entry name" value="PHAX_RNA-binding_domain"/>
</dbReference>
<evidence type="ECO:0000256" key="10">
    <source>
        <dbReference type="ARBA" id="ARBA00030834"/>
    </source>
</evidence>
<feature type="region of interest" description="Disordered" evidence="11">
    <location>
        <begin position="349"/>
        <end position="419"/>
    </location>
</feature>
<dbReference type="GO" id="GO:0003723">
    <property type="term" value="F:RNA binding"/>
    <property type="evidence" value="ECO:0007669"/>
    <property type="project" value="UniProtKB-KW"/>
</dbReference>
<evidence type="ECO:0000256" key="2">
    <source>
        <dbReference type="ARBA" id="ARBA00004496"/>
    </source>
</evidence>
<sequence>MSDLEEGEITDSDKDECPRKVDESKAAFSAAKTNQSTVVSYRSTKPQQDDSEESDGSSYSDEDTPLWRCKKAKYLSSNRNEEQSMVTELPQEIKSPARKNERRANPIWNSENAKRKINNVWGSVLTEQTLTQDLKDVGVKTTSCDNSRSVEKYDFTLKYDDTRPDLADEVCETESHDPFNKVVELPEADSTGNRKRKRTHKERRPVKDRINVSDKREFKEPLPDLEAEKVVKMIARKLNEPKVYLIERIYRIIGKEKTLDLFYKTQDIEEAGGLLIQNKTRRRSPGGVYIHLLKSDNSISKENIQEIFAKEEEAFIHNLEEIKRQRREQNQKRKERRKLRRLLPQSKLMEKSRFQKSSENMAESEKREEAAMESPESNRSGSESESALYSEPETGQLGLSHADDKDVVEIDIGVDEMID</sequence>
<keyword evidence="5" id="KW-0813">Transport</keyword>
<dbReference type="Pfam" id="PF10258">
    <property type="entry name" value="PHAX_RNA-bd"/>
    <property type="match status" value="1"/>
</dbReference>
<comment type="similarity">
    <text evidence="3">Belongs to the PHAX family.</text>
</comment>
<dbReference type="KEGG" id="cvn:111131449"/>
<dbReference type="GO" id="GO:0015031">
    <property type="term" value="P:protein transport"/>
    <property type="evidence" value="ECO:0007669"/>
    <property type="project" value="UniProtKB-KW"/>
</dbReference>
<evidence type="ECO:0000256" key="5">
    <source>
        <dbReference type="ARBA" id="ARBA00022448"/>
    </source>
</evidence>
<feature type="compositionally biased region" description="Basic and acidic residues" evidence="11">
    <location>
        <begin position="11"/>
        <end position="25"/>
    </location>
</feature>
<feature type="region of interest" description="Disordered" evidence="11">
    <location>
        <begin position="185"/>
        <end position="205"/>
    </location>
</feature>
<dbReference type="FunFam" id="1.10.10.1440:FF:000001">
    <property type="entry name" value="phosphorylated adapter RNA export protein-like"/>
    <property type="match status" value="1"/>
</dbReference>
<dbReference type="OrthoDB" id="20573at2759"/>
<proteinExistence type="inferred from homology"/>
<name>A0A8B8E2C5_CRAVI</name>
<dbReference type="AlphaFoldDB" id="A0A8B8E2C5"/>
<comment type="subcellular location">
    <subcellularLocation>
        <location evidence="2">Cytoplasm</location>
    </subcellularLocation>
    <subcellularLocation>
        <location evidence="1">Nucleus</location>
    </subcellularLocation>
</comment>
<feature type="compositionally biased region" description="Acidic residues" evidence="11">
    <location>
        <begin position="1"/>
        <end position="10"/>
    </location>
</feature>
<dbReference type="GeneID" id="111131449"/>
<evidence type="ECO:0000256" key="1">
    <source>
        <dbReference type="ARBA" id="ARBA00004123"/>
    </source>
</evidence>
<evidence type="ECO:0000256" key="11">
    <source>
        <dbReference type="SAM" id="MobiDB-lite"/>
    </source>
</evidence>
<dbReference type="Proteomes" id="UP000694844">
    <property type="component" value="Chromosome 4"/>
</dbReference>
<evidence type="ECO:0000313" key="13">
    <source>
        <dbReference type="Proteomes" id="UP000694844"/>
    </source>
</evidence>
<feature type="compositionally biased region" description="Acidic residues" evidence="11">
    <location>
        <begin position="49"/>
        <end position="64"/>
    </location>
</feature>
<dbReference type="PANTHER" id="PTHR13135">
    <property type="entry name" value="CYTOSOLIC RESINIFERATOXIN BINDING PROTEIN RBP-26"/>
    <property type="match status" value="1"/>
</dbReference>
<keyword evidence="7" id="KW-0694">RNA-binding</keyword>
<dbReference type="Gene3D" id="1.10.10.1440">
    <property type="entry name" value="PHAX RNA-binding domain"/>
    <property type="match status" value="1"/>
</dbReference>
<accession>A0A8B8E2C5</accession>
<evidence type="ECO:0000259" key="12">
    <source>
        <dbReference type="Pfam" id="PF10258"/>
    </source>
</evidence>
<dbReference type="InterPro" id="IPR038092">
    <property type="entry name" value="PHAX_RNA-binding_sf"/>
</dbReference>
<keyword evidence="9" id="KW-0539">Nucleus</keyword>
<dbReference type="GO" id="GO:0005634">
    <property type="term" value="C:nucleus"/>
    <property type="evidence" value="ECO:0007669"/>
    <property type="project" value="UniProtKB-SubCell"/>
</dbReference>
<dbReference type="InterPro" id="IPR039047">
    <property type="entry name" value="PHAX"/>
</dbReference>
<evidence type="ECO:0000313" key="14">
    <source>
        <dbReference type="RefSeq" id="XP_022334692.1"/>
    </source>
</evidence>
<feature type="compositionally biased region" description="Basic residues" evidence="11">
    <location>
        <begin position="193"/>
        <end position="204"/>
    </location>
</feature>
<organism evidence="13 14">
    <name type="scientific">Crassostrea virginica</name>
    <name type="common">Eastern oyster</name>
    <dbReference type="NCBI Taxonomy" id="6565"/>
    <lineage>
        <taxon>Eukaryota</taxon>
        <taxon>Metazoa</taxon>
        <taxon>Spiralia</taxon>
        <taxon>Lophotrochozoa</taxon>
        <taxon>Mollusca</taxon>
        <taxon>Bivalvia</taxon>
        <taxon>Autobranchia</taxon>
        <taxon>Pteriomorphia</taxon>
        <taxon>Ostreida</taxon>
        <taxon>Ostreoidea</taxon>
        <taxon>Ostreidae</taxon>
        <taxon>Crassostrea</taxon>
    </lineage>
</organism>